<dbReference type="InterPro" id="IPR021341">
    <property type="entry name" value="DUF2958"/>
</dbReference>
<evidence type="ECO:0000313" key="1">
    <source>
        <dbReference type="EMBL" id="QOY52479.1"/>
    </source>
</evidence>
<gene>
    <name evidence="1" type="ORF">HUE88_01925</name>
</gene>
<dbReference type="EMBL" id="CP054492">
    <property type="protein sequence ID" value="QOY52479.1"/>
    <property type="molecule type" value="Genomic_DNA"/>
</dbReference>
<proteinExistence type="predicted"/>
<evidence type="ECO:0000313" key="2">
    <source>
        <dbReference type="Proteomes" id="UP000593994"/>
    </source>
</evidence>
<dbReference type="Pfam" id="PF11171">
    <property type="entry name" value="DUF2958"/>
    <property type="match status" value="1"/>
</dbReference>
<name>A0A7S7LVW3_9BACT</name>
<dbReference type="RefSeq" id="WP_194370553.1">
    <property type="nucleotide sequence ID" value="NZ_CP054492.1"/>
</dbReference>
<organism evidence="1 2">
    <name type="scientific">Candidatus Sulfurimonas baltica</name>
    <dbReference type="NCBI Taxonomy" id="2740404"/>
    <lineage>
        <taxon>Bacteria</taxon>
        <taxon>Pseudomonadati</taxon>
        <taxon>Campylobacterota</taxon>
        <taxon>Epsilonproteobacteria</taxon>
        <taxon>Campylobacterales</taxon>
        <taxon>Sulfurimonadaceae</taxon>
        <taxon>Sulfurimonas</taxon>
    </lineage>
</organism>
<dbReference type="AlphaFoldDB" id="A0A7S7LVW3"/>
<reference evidence="1 2" key="1">
    <citation type="submission" date="2020-05" db="EMBL/GenBank/DDBJ databases">
        <title>Sulfurimonas marisnigri, sp. nov., and Sulfurimonas baltica, sp. nov., manganese oxide reducing chemolithoautotrophs of the class Epsilonproteobacteria isolated from the pelagic redoxclines of the Black and Baltic Seas and emended description of the genus Sulfurimonas.</title>
        <authorList>
            <person name="Henkel J.V."/>
            <person name="Laudan C."/>
            <person name="Werner J."/>
            <person name="Neu T."/>
            <person name="Plewe S."/>
            <person name="Sproer C."/>
            <person name="Bunk B."/>
            <person name="Schulz-Vogt H.N."/>
        </authorList>
    </citation>
    <scope>NUCLEOTIDE SEQUENCE [LARGE SCALE GENOMIC DNA]</scope>
    <source>
        <strain evidence="1 2">GD2</strain>
    </source>
</reference>
<accession>A0A7S7LVW3</accession>
<sequence length="100" mass="11948">MLITKELEKMIPKLYATEDIKLENKIVYAKFFTPDANWTWWVLEYDKEDRIMFCYVQGMNDELGNVSLDELESVRGPLGLKVERDLYFKQTRYGDIKELN</sequence>
<keyword evidence="2" id="KW-1185">Reference proteome</keyword>
<protein>
    <submittedName>
        <fullName evidence="1">DUF2958 domain-containing protein</fullName>
    </submittedName>
</protein>
<dbReference type="Proteomes" id="UP000593994">
    <property type="component" value="Chromosome"/>
</dbReference>
<dbReference type="KEGG" id="sbal:HUE88_01925"/>